<evidence type="ECO:0000256" key="5">
    <source>
        <dbReference type="PROSITE-ProRule" id="PRU00309"/>
    </source>
</evidence>
<proteinExistence type="predicted"/>
<evidence type="ECO:0000259" key="7">
    <source>
        <dbReference type="PROSITE" id="PS50950"/>
    </source>
</evidence>
<keyword evidence="9" id="KW-1185">Reference proteome</keyword>
<organism evidence="8 9">
    <name type="scientific">Nesidiocoris tenuis</name>
    <dbReference type="NCBI Taxonomy" id="355587"/>
    <lineage>
        <taxon>Eukaryota</taxon>
        <taxon>Metazoa</taxon>
        <taxon>Ecdysozoa</taxon>
        <taxon>Arthropoda</taxon>
        <taxon>Hexapoda</taxon>
        <taxon>Insecta</taxon>
        <taxon>Pterygota</taxon>
        <taxon>Neoptera</taxon>
        <taxon>Paraneoptera</taxon>
        <taxon>Hemiptera</taxon>
        <taxon>Heteroptera</taxon>
        <taxon>Panheteroptera</taxon>
        <taxon>Cimicomorpha</taxon>
        <taxon>Miridae</taxon>
        <taxon>Dicyphina</taxon>
        <taxon>Nesidiocoris</taxon>
    </lineage>
</organism>
<feature type="compositionally biased region" description="Basic and acidic residues" evidence="6">
    <location>
        <begin position="222"/>
        <end position="235"/>
    </location>
</feature>
<dbReference type="InterPro" id="IPR006612">
    <property type="entry name" value="THAP_Znf"/>
</dbReference>
<protein>
    <recommendedName>
        <fullName evidence="7">THAP-type domain-containing protein</fullName>
    </recommendedName>
</protein>
<keyword evidence="1" id="KW-0479">Metal-binding</keyword>
<dbReference type="Proteomes" id="UP001307889">
    <property type="component" value="Chromosome 8"/>
</dbReference>
<dbReference type="SUPFAM" id="SSF57716">
    <property type="entry name" value="Glucocorticoid receptor-like (DNA-binding domain)"/>
    <property type="match status" value="1"/>
</dbReference>
<accession>A0ABN7B0G7</accession>
<feature type="region of interest" description="Disordered" evidence="6">
    <location>
        <begin position="194"/>
        <end position="237"/>
    </location>
</feature>
<evidence type="ECO:0000313" key="8">
    <source>
        <dbReference type="EMBL" id="BES97900.1"/>
    </source>
</evidence>
<gene>
    <name evidence="8" type="ORF">NTJ_10714</name>
</gene>
<name>A0ABN7B0G7_9HEMI</name>
<feature type="region of interest" description="Disordered" evidence="6">
    <location>
        <begin position="258"/>
        <end position="281"/>
    </location>
</feature>
<reference evidence="8 9" key="1">
    <citation type="submission" date="2023-09" db="EMBL/GenBank/DDBJ databases">
        <title>Nesidiocoris tenuis whole genome shotgun sequence.</title>
        <authorList>
            <person name="Shibata T."/>
            <person name="Shimoda M."/>
            <person name="Kobayashi T."/>
            <person name="Uehara T."/>
        </authorList>
    </citation>
    <scope>NUCLEOTIDE SEQUENCE [LARGE SCALE GENOMIC DNA]</scope>
    <source>
        <strain evidence="8 9">Japan</strain>
    </source>
</reference>
<dbReference type="EMBL" id="AP028916">
    <property type="protein sequence ID" value="BES97900.1"/>
    <property type="molecule type" value="Genomic_DNA"/>
</dbReference>
<evidence type="ECO:0000313" key="9">
    <source>
        <dbReference type="Proteomes" id="UP001307889"/>
    </source>
</evidence>
<evidence type="ECO:0000256" key="4">
    <source>
        <dbReference type="ARBA" id="ARBA00023125"/>
    </source>
</evidence>
<feature type="domain" description="THAP-type" evidence="7">
    <location>
        <begin position="1"/>
        <end position="94"/>
    </location>
</feature>
<dbReference type="SMART" id="SM00980">
    <property type="entry name" value="THAP"/>
    <property type="match status" value="1"/>
</dbReference>
<evidence type="ECO:0000256" key="6">
    <source>
        <dbReference type="SAM" id="MobiDB-lite"/>
    </source>
</evidence>
<evidence type="ECO:0000256" key="2">
    <source>
        <dbReference type="ARBA" id="ARBA00022771"/>
    </source>
</evidence>
<keyword evidence="2 5" id="KW-0863">Zinc-finger</keyword>
<sequence length="748" mass="84025">MGKRRCCISRCPGDNTYTSLFLPPKTDKKTSKKWMEVISPHTETGFQRSPYVCELHFKPEEVLRFYVTTLKDGTVHKIPRARTSLVAGAYPTLFNVNGRRWKSRLRSKKSSFRIGNLENCQQSEDIDARIAKPDFDEEAAVKEDYEAISESGESKIIKNHHSLQSDVSDQSDEDCDSVVENMSDDCDEITWQRDDLNAENGRESPAVSMNDLEYSGSECEEMSIKDGDSTTHQTDDEIVDDGSTVKSADVYFYSANTKFEPASPGSDDSNSDSQQLKDKPDLRAILNSSPSRLEVDDETFVRFCQRHIVTKLIKKGRRSFLDRVPPKNVPNEDDGLQVVHNVVGRHLKADLLISRMASLSYPSENWFHTVKDGAPTFFCWSDGFRIDKTVILSSRSLEPTVIFVDKKVNIPEVVRPRSIHDVQSILRLVDSAQECARRNNPAFSRSCKGFLIPKRGGPVSEPLCSECALSDHHEDQLSEEELTFDMVCRWAKEITKDTATWSYTLLGTAVILIGWRKCYTIERLLVVNNDLSIKVIIGGKFVSTGLSLRNRKEFTLAIGFLDKCRRCFGIGESRFASDCLGFVVDRDSRLRVPKCQPCLEAKRKEVSRIRPSKPTKVRHVRSPGNVVPPKKIPGSIDTKEIFFIGAGESGSDKSVYLVDVLDLVSLPSDSWSCTVVDGSVVFQHWDSNYRVDKKVVVLPNTVVLIYAEDSLVEIDNGTTIEARSIFDVEQVLILAESLQACEGYGSSL</sequence>
<dbReference type="Pfam" id="PF05485">
    <property type="entry name" value="THAP"/>
    <property type="match status" value="1"/>
</dbReference>
<dbReference type="PROSITE" id="PS50950">
    <property type="entry name" value="ZF_THAP"/>
    <property type="match status" value="1"/>
</dbReference>
<keyword evidence="4 5" id="KW-0238">DNA-binding</keyword>
<evidence type="ECO:0000256" key="3">
    <source>
        <dbReference type="ARBA" id="ARBA00022833"/>
    </source>
</evidence>
<keyword evidence="3" id="KW-0862">Zinc</keyword>
<evidence type="ECO:0000256" key="1">
    <source>
        <dbReference type="ARBA" id="ARBA00022723"/>
    </source>
</evidence>